<dbReference type="EMBL" id="BTGU01000026">
    <property type="protein sequence ID" value="GMN47835.1"/>
    <property type="molecule type" value="Genomic_DNA"/>
</dbReference>
<keyword evidence="2" id="KW-1185">Reference proteome</keyword>
<proteinExistence type="predicted"/>
<name>A0AA88A9T2_FICCA</name>
<evidence type="ECO:0000313" key="1">
    <source>
        <dbReference type="EMBL" id="GMN47835.1"/>
    </source>
</evidence>
<evidence type="ECO:0000313" key="2">
    <source>
        <dbReference type="Proteomes" id="UP001187192"/>
    </source>
</evidence>
<reference evidence="1" key="1">
    <citation type="submission" date="2023-07" db="EMBL/GenBank/DDBJ databases">
        <title>draft genome sequence of fig (Ficus carica).</title>
        <authorList>
            <person name="Takahashi T."/>
            <person name="Nishimura K."/>
        </authorList>
    </citation>
    <scope>NUCLEOTIDE SEQUENCE</scope>
</reference>
<comment type="caution">
    <text evidence="1">The sequence shown here is derived from an EMBL/GenBank/DDBJ whole genome shotgun (WGS) entry which is preliminary data.</text>
</comment>
<sequence>MSNNEMRSRTIFDRDGETKVTISVAGDSRFASSIPVSRRRALLRSSIMRYGDDGGLPKLCDSFSGDMAMVAAVMARQPTISWKVIVACHSGGFGEEIGASARSQNHDREALTKKLLEKNSSPEKTMTSASWRKQACAGWPVTLSRCQ</sequence>
<accession>A0AA88A9T2</accession>
<protein>
    <submittedName>
        <fullName evidence="1">Uncharacterized protein</fullName>
    </submittedName>
</protein>
<organism evidence="1 2">
    <name type="scientific">Ficus carica</name>
    <name type="common">Common fig</name>
    <dbReference type="NCBI Taxonomy" id="3494"/>
    <lineage>
        <taxon>Eukaryota</taxon>
        <taxon>Viridiplantae</taxon>
        <taxon>Streptophyta</taxon>
        <taxon>Embryophyta</taxon>
        <taxon>Tracheophyta</taxon>
        <taxon>Spermatophyta</taxon>
        <taxon>Magnoliopsida</taxon>
        <taxon>eudicotyledons</taxon>
        <taxon>Gunneridae</taxon>
        <taxon>Pentapetalae</taxon>
        <taxon>rosids</taxon>
        <taxon>fabids</taxon>
        <taxon>Rosales</taxon>
        <taxon>Moraceae</taxon>
        <taxon>Ficeae</taxon>
        <taxon>Ficus</taxon>
    </lineage>
</organism>
<dbReference type="Proteomes" id="UP001187192">
    <property type="component" value="Unassembled WGS sequence"/>
</dbReference>
<dbReference type="AlphaFoldDB" id="A0AA88A9T2"/>
<gene>
    <name evidence="1" type="ORF">TIFTF001_017002</name>
</gene>